<name>A0ACB8AV40_9AGAM</name>
<protein>
    <submittedName>
        <fullName evidence="1">Uncharacterized protein</fullName>
    </submittedName>
</protein>
<accession>A0ACB8AV40</accession>
<gene>
    <name evidence="1" type="ORF">BV22DRAFT_1135758</name>
</gene>
<proteinExistence type="predicted"/>
<organism evidence="1 2">
    <name type="scientific">Leucogyrophana mollusca</name>
    <dbReference type="NCBI Taxonomy" id="85980"/>
    <lineage>
        <taxon>Eukaryota</taxon>
        <taxon>Fungi</taxon>
        <taxon>Dikarya</taxon>
        <taxon>Basidiomycota</taxon>
        <taxon>Agaricomycotina</taxon>
        <taxon>Agaricomycetes</taxon>
        <taxon>Agaricomycetidae</taxon>
        <taxon>Boletales</taxon>
        <taxon>Boletales incertae sedis</taxon>
        <taxon>Leucogyrophana</taxon>
    </lineage>
</organism>
<dbReference type="EMBL" id="MU267331">
    <property type="protein sequence ID" value="KAH7917034.1"/>
    <property type="molecule type" value="Genomic_DNA"/>
</dbReference>
<reference evidence="1" key="1">
    <citation type="journal article" date="2021" name="New Phytol.">
        <title>Evolutionary innovations through gain and loss of genes in the ectomycorrhizal Boletales.</title>
        <authorList>
            <person name="Wu G."/>
            <person name="Miyauchi S."/>
            <person name="Morin E."/>
            <person name="Kuo A."/>
            <person name="Drula E."/>
            <person name="Varga T."/>
            <person name="Kohler A."/>
            <person name="Feng B."/>
            <person name="Cao Y."/>
            <person name="Lipzen A."/>
            <person name="Daum C."/>
            <person name="Hundley H."/>
            <person name="Pangilinan J."/>
            <person name="Johnson J."/>
            <person name="Barry K."/>
            <person name="LaButti K."/>
            <person name="Ng V."/>
            <person name="Ahrendt S."/>
            <person name="Min B."/>
            <person name="Choi I.G."/>
            <person name="Park H."/>
            <person name="Plett J.M."/>
            <person name="Magnuson J."/>
            <person name="Spatafora J.W."/>
            <person name="Nagy L.G."/>
            <person name="Henrissat B."/>
            <person name="Grigoriev I.V."/>
            <person name="Yang Z.L."/>
            <person name="Xu J."/>
            <person name="Martin F.M."/>
        </authorList>
    </citation>
    <scope>NUCLEOTIDE SEQUENCE</scope>
    <source>
        <strain evidence="1">KUC20120723A-06</strain>
    </source>
</reference>
<feature type="non-terminal residue" evidence="1">
    <location>
        <position position="1"/>
    </location>
</feature>
<keyword evidence="2" id="KW-1185">Reference proteome</keyword>
<comment type="caution">
    <text evidence="1">The sequence shown here is derived from an EMBL/GenBank/DDBJ whole genome shotgun (WGS) entry which is preliminary data.</text>
</comment>
<evidence type="ECO:0000313" key="1">
    <source>
        <dbReference type="EMBL" id="KAH7917034.1"/>
    </source>
</evidence>
<evidence type="ECO:0000313" key="2">
    <source>
        <dbReference type="Proteomes" id="UP000790709"/>
    </source>
</evidence>
<sequence>LLPSVDGESGPSDAGVTGVDTQEGGDGPAGSVGEGADESDPEALAAGGDGDGDGFVMLGLEDTNSEKIATDTPHILQPPPKPSSSVTASPSFFTLTKRKLDDDDNSSMASARAPSSTRTVDSSTSSAKRRLTAPVALNRVGDQLSNMNDTLQRSTLALSTRFDGLGVQPPPARKSAASESALLAEDDLDTDELVMLMDIFQADVATADSYLVLYKAGEKRAAVRKAWVRKRLDERRLPTL</sequence>
<dbReference type="Proteomes" id="UP000790709">
    <property type="component" value="Unassembled WGS sequence"/>
</dbReference>